<dbReference type="GO" id="GO:0000387">
    <property type="term" value="P:spliceosomal snRNP assembly"/>
    <property type="evidence" value="ECO:0007669"/>
    <property type="project" value="InterPro"/>
</dbReference>
<evidence type="ECO:0000256" key="1">
    <source>
        <dbReference type="ARBA" id="ARBA00025758"/>
    </source>
</evidence>
<reference evidence="3 4" key="1">
    <citation type="journal article" date="2010" name="Science">
        <title>Genomic analysis of organismal complexity in the multicellular green alga Volvox carteri.</title>
        <authorList>
            <person name="Prochnik S.E."/>
            <person name="Umen J."/>
            <person name="Nedelcu A.M."/>
            <person name="Hallmann A."/>
            <person name="Miller S.M."/>
            <person name="Nishii I."/>
            <person name="Ferris P."/>
            <person name="Kuo A."/>
            <person name="Mitros T."/>
            <person name="Fritz-Laylin L.K."/>
            <person name="Hellsten U."/>
            <person name="Chapman J."/>
            <person name="Simakov O."/>
            <person name="Rensing S.A."/>
            <person name="Terry A."/>
            <person name="Pangilinan J."/>
            <person name="Kapitonov V."/>
            <person name="Jurka J."/>
            <person name="Salamov A."/>
            <person name="Shapiro H."/>
            <person name="Schmutz J."/>
            <person name="Grimwood J."/>
            <person name="Lindquist E."/>
            <person name="Lucas S."/>
            <person name="Grigoriev I.V."/>
            <person name="Schmitt R."/>
            <person name="Kirk D."/>
            <person name="Rokhsar D.S."/>
        </authorList>
    </citation>
    <scope>NUCLEOTIDE SEQUENCE [LARGE SCALE GENOMIC DNA]</scope>
    <source>
        <strain evidence="4">f. Nagariensis / Eve</strain>
    </source>
</reference>
<keyword evidence="4" id="KW-1185">Reference proteome</keyword>
<sequence length="464" mass="50345">MDASRTARDGCNVLNEDDPGSADQGSQRGKHNAVDIPNVMGDLIIAAAADDDAEFDEDDEGEYEDEDEAMATSDDEDYNRTHFGIVQALPVPDGPLDMDAGPPQTAEEYLRWVRFEASQCPRITRKDIDPAVLQRQQQQQQGHEGGEDSTAIVTTGLENGGSRHAGCCPSGGAASSLLRSRVPPPVVSSCPEWARPCPNWLAAFLQDFSRLRRALSTMQRQHVKELSSTRLPSLENTAAWDRLCFEQWQPLEHQEQQQGQQEQQQQLDHQQQQQQQQLENQQQACCESVVTGDKSDNGAESPPPPPPPPSLPHEQQQGQQQQTQRHGGVVGGGGGGGGSSGLVVETDRLCGPVVRTVLALDQVSVGSLIQRHVGQLSTQPCLSYIRSQWLFALAAVLERPVPPDVAAALRELVRRCSAWRATLEHPDDPVLPRLNVLLAVAGGYFGQDEHLSAAAAAASLGDLI</sequence>
<dbReference type="STRING" id="3068.D8UJ36"/>
<feature type="compositionally biased region" description="Low complexity" evidence="2">
    <location>
        <begin position="255"/>
        <end position="283"/>
    </location>
</feature>
<dbReference type="KEGG" id="vcn:VOLCADRAFT_99965"/>
<dbReference type="InterPro" id="IPR035426">
    <property type="entry name" value="Gemin2/Brr1"/>
</dbReference>
<dbReference type="RefSeq" id="XP_002958661.1">
    <property type="nucleotide sequence ID" value="XM_002958615.1"/>
</dbReference>
<feature type="region of interest" description="Disordered" evidence="2">
    <location>
        <begin position="255"/>
        <end position="343"/>
    </location>
</feature>
<dbReference type="Gene3D" id="1.20.58.1070">
    <property type="match status" value="1"/>
</dbReference>
<name>D8UJ36_VOLCA</name>
<dbReference type="GeneID" id="9628137"/>
<dbReference type="eggNOG" id="ENOG502SAZ2">
    <property type="taxonomic scope" value="Eukaryota"/>
</dbReference>
<feature type="region of interest" description="Disordered" evidence="2">
    <location>
        <begin position="133"/>
        <end position="162"/>
    </location>
</feature>
<dbReference type="Pfam" id="PF04938">
    <property type="entry name" value="SIP1"/>
    <property type="match status" value="1"/>
</dbReference>
<dbReference type="AlphaFoldDB" id="D8UJ36"/>
<feature type="region of interest" description="Disordered" evidence="2">
    <location>
        <begin position="50"/>
        <end position="78"/>
    </location>
</feature>
<evidence type="ECO:0000313" key="4">
    <source>
        <dbReference type="Proteomes" id="UP000001058"/>
    </source>
</evidence>
<evidence type="ECO:0000256" key="2">
    <source>
        <dbReference type="SAM" id="MobiDB-lite"/>
    </source>
</evidence>
<dbReference type="GO" id="GO:0005634">
    <property type="term" value="C:nucleus"/>
    <property type="evidence" value="ECO:0007669"/>
    <property type="project" value="TreeGrafter"/>
</dbReference>
<feature type="compositionally biased region" description="Low complexity" evidence="2">
    <location>
        <begin position="315"/>
        <end position="327"/>
    </location>
</feature>
<dbReference type="PANTHER" id="PTHR12794:SF0">
    <property type="entry name" value="GEM-ASSOCIATED PROTEIN 2"/>
    <property type="match status" value="1"/>
</dbReference>
<organism evidence="4">
    <name type="scientific">Volvox carteri f. nagariensis</name>
    <dbReference type="NCBI Taxonomy" id="3068"/>
    <lineage>
        <taxon>Eukaryota</taxon>
        <taxon>Viridiplantae</taxon>
        <taxon>Chlorophyta</taxon>
        <taxon>core chlorophytes</taxon>
        <taxon>Chlorophyceae</taxon>
        <taxon>CS clade</taxon>
        <taxon>Chlamydomonadales</taxon>
        <taxon>Volvocaceae</taxon>
        <taxon>Volvox</taxon>
    </lineage>
</organism>
<protein>
    <recommendedName>
        <fullName evidence="5">Gem-associated protein 2</fullName>
    </recommendedName>
</protein>
<gene>
    <name evidence="3" type="ORF">VOLCADRAFT_99965</name>
</gene>
<evidence type="ECO:0008006" key="5">
    <source>
        <dbReference type="Google" id="ProtNLM"/>
    </source>
</evidence>
<dbReference type="Proteomes" id="UP000001058">
    <property type="component" value="Unassembled WGS sequence"/>
</dbReference>
<accession>D8UJ36</accession>
<comment type="similarity">
    <text evidence="1">Belongs to the gemin-2 family.</text>
</comment>
<feature type="compositionally biased region" description="Pro residues" evidence="2">
    <location>
        <begin position="301"/>
        <end position="311"/>
    </location>
</feature>
<dbReference type="PANTHER" id="PTHR12794">
    <property type="entry name" value="GEMIN2"/>
    <property type="match status" value="1"/>
</dbReference>
<feature type="compositionally biased region" description="Acidic residues" evidence="2">
    <location>
        <begin position="50"/>
        <end position="77"/>
    </location>
</feature>
<dbReference type="OrthoDB" id="428895at2759"/>
<dbReference type="EMBL" id="GL378421">
    <property type="protein sequence ID" value="EFJ40264.1"/>
    <property type="molecule type" value="Genomic_DNA"/>
</dbReference>
<evidence type="ECO:0000313" key="3">
    <source>
        <dbReference type="EMBL" id="EFJ40264.1"/>
    </source>
</evidence>
<feature type="region of interest" description="Disordered" evidence="2">
    <location>
        <begin position="1"/>
        <end position="34"/>
    </location>
</feature>
<proteinExistence type="inferred from homology"/>
<dbReference type="InParanoid" id="D8UJ36"/>
<feature type="compositionally biased region" description="Gly residues" evidence="2">
    <location>
        <begin position="328"/>
        <end position="340"/>
    </location>
</feature>
<dbReference type="GO" id="GO:0032797">
    <property type="term" value="C:SMN complex"/>
    <property type="evidence" value="ECO:0007669"/>
    <property type="project" value="TreeGrafter"/>
</dbReference>